<dbReference type="EMBL" id="MCGO01000002">
    <property type="protein sequence ID" value="ORY52943.1"/>
    <property type="molecule type" value="Genomic_DNA"/>
</dbReference>
<proteinExistence type="predicted"/>
<dbReference type="OrthoDB" id="10387954at2759"/>
<gene>
    <name evidence="1" type="ORF">BCR33DRAFT_182039</name>
</gene>
<evidence type="ECO:0000313" key="2">
    <source>
        <dbReference type="Proteomes" id="UP000193642"/>
    </source>
</evidence>
<name>A0A1Y2D0X7_9FUNG</name>
<dbReference type="AlphaFoldDB" id="A0A1Y2D0X7"/>
<reference evidence="1 2" key="1">
    <citation type="submission" date="2016-07" db="EMBL/GenBank/DDBJ databases">
        <title>Pervasive Adenine N6-methylation of Active Genes in Fungi.</title>
        <authorList>
            <consortium name="DOE Joint Genome Institute"/>
            <person name="Mondo S.J."/>
            <person name="Dannebaum R.O."/>
            <person name="Kuo R.C."/>
            <person name="Labutti K."/>
            <person name="Haridas S."/>
            <person name="Kuo A."/>
            <person name="Salamov A."/>
            <person name="Ahrendt S.R."/>
            <person name="Lipzen A."/>
            <person name="Sullivan W."/>
            <person name="Andreopoulos W.B."/>
            <person name="Clum A."/>
            <person name="Lindquist E."/>
            <person name="Daum C."/>
            <person name="Ramamoorthy G.K."/>
            <person name="Gryganskyi A."/>
            <person name="Culley D."/>
            <person name="Magnuson J.K."/>
            <person name="James T.Y."/>
            <person name="O'Malley M.A."/>
            <person name="Stajich J.E."/>
            <person name="Spatafora J.W."/>
            <person name="Visel A."/>
            <person name="Grigoriev I.V."/>
        </authorList>
    </citation>
    <scope>NUCLEOTIDE SEQUENCE [LARGE SCALE GENOMIC DNA]</scope>
    <source>
        <strain evidence="1 2">JEL800</strain>
    </source>
</reference>
<dbReference type="Proteomes" id="UP000193642">
    <property type="component" value="Unassembled WGS sequence"/>
</dbReference>
<sequence>MYEGPVTEWDPVDPDQVYLKTGAISSMYVDSWNVTVAQMLDTQNGPLCYTYTSSKSDIAMPAITCPPFNGVADPGQNPDPTLFGASKAVTTSAGSAQATNGASASSPLDDFLKSVVGMAVNAAKGSSGSSNVIVFGRDEIITDASEAVNSTVSSTTIGSDSDGVTVTVDSAPSSSVATATGTLSASTLNDTVSSTSTLVSGNITTSGNATVSASVHTVPINGTSPASATVATASTNIATSTSTSQYTPTPTPPHFEVAFTENNTTVVTFLKVNQTIELPETNTIRHVFQSYVETYDENNEIQRYYLPTERVPYKRVAGAPQNVKPGHPCYKMHIAPVSEHWFKHHKLNLVKAQNTVDRTNERIDLDNIRRCGPVKDEARDKNHQ</sequence>
<comment type="caution">
    <text evidence="1">The sequence shown here is derived from an EMBL/GenBank/DDBJ whole genome shotgun (WGS) entry which is preliminary data.</text>
</comment>
<accession>A0A1Y2D0X7</accession>
<protein>
    <submittedName>
        <fullName evidence="1">Uncharacterized protein</fullName>
    </submittedName>
</protein>
<organism evidence="1 2">
    <name type="scientific">Rhizoclosmatium globosum</name>
    <dbReference type="NCBI Taxonomy" id="329046"/>
    <lineage>
        <taxon>Eukaryota</taxon>
        <taxon>Fungi</taxon>
        <taxon>Fungi incertae sedis</taxon>
        <taxon>Chytridiomycota</taxon>
        <taxon>Chytridiomycota incertae sedis</taxon>
        <taxon>Chytridiomycetes</taxon>
        <taxon>Chytridiales</taxon>
        <taxon>Chytriomycetaceae</taxon>
        <taxon>Rhizoclosmatium</taxon>
    </lineage>
</organism>
<evidence type="ECO:0000313" key="1">
    <source>
        <dbReference type="EMBL" id="ORY52943.1"/>
    </source>
</evidence>
<keyword evidence="2" id="KW-1185">Reference proteome</keyword>